<evidence type="ECO:0000256" key="5">
    <source>
        <dbReference type="SAM" id="Phobius"/>
    </source>
</evidence>
<dbReference type="GO" id="GO:0012505">
    <property type="term" value="C:endomembrane system"/>
    <property type="evidence" value="ECO:0007669"/>
    <property type="project" value="UniProtKB-SubCell"/>
</dbReference>
<dbReference type="AlphaFoldDB" id="R0M809"/>
<name>R0M809_NOSB1</name>
<dbReference type="OMA" id="DEWHRAD"/>
<feature type="domain" description="DUF202" evidence="6">
    <location>
        <begin position="283"/>
        <end position="344"/>
    </location>
</feature>
<evidence type="ECO:0000259" key="7">
    <source>
        <dbReference type="Pfam" id="PF09359"/>
    </source>
</evidence>
<feature type="transmembrane region" description="Helical" evidence="5">
    <location>
        <begin position="292"/>
        <end position="311"/>
    </location>
</feature>
<dbReference type="PANTHER" id="PTHR46140">
    <property type="entry name" value="VACUOLAR TRANSPORTER CHAPERONE 1-RELATED"/>
    <property type="match status" value="1"/>
</dbReference>
<evidence type="ECO:0000259" key="6">
    <source>
        <dbReference type="Pfam" id="PF02656"/>
    </source>
</evidence>
<evidence type="ECO:0000313" key="8">
    <source>
        <dbReference type="EMBL" id="EOB14139.1"/>
    </source>
</evidence>
<dbReference type="PANTHER" id="PTHR46140:SF1">
    <property type="entry name" value="VACUOLAR TRANSPORTER CHAPERONE COMPLEX SUBUNIT 4-RELATED"/>
    <property type="match status" value="1"/>
</dbReference>
<dbReference type="Proteomes" id="UP000016927">
    <property type="component" value="Unassembled WGS sequence"/>
</dbReference>
<dbReference type="OrthoDB" id="2243669at2759"/>
<protein>
    <submittedName>
        <fullName evidence="8">Vacuolar transporter chaperone 4</fullName>
    </submittedName>
</protein>
<dbReference type="STRING" id="578461.R0M809"/>
<dbReference type="InterPro" id="IPR042267">
    <property type="entry name" value="VTC_sf"/>
</dbReference>
<dbReference type="EMBL" id="KB908945">
    <property type="protein sequence ID" value="EOB14139.1"/>
    <property type="molecule type" value="Genomic_DNA"/>
</dbReference>
<proteinExistence type="predicted"/>
<keyword evidence="3 5" id="KW-1133">Transmembrane helix</keyword>
<dbReference type="Gene3D" id="3.20.100.30">
    <property type="entry name" value="VTC, catalytic tunnel domain"/>
    <property type="match status" value="1"/>
</dbReference>
<reference evidence="8 9" key="1">
    <citation type="journal article" date="2013" name="BMC Genomics">
        <title>Comparative genomics of parasitic silkworm microsporidia reveal an association between genome expansion and host adaptation.</title>
        <authorList>
            <person name="Pan G."/>
            <person name="Xu J."/>
            <person name="Li T."/>
            <person name="Xia Q."/>
            <person name="Liu S.L."/>
            <person name="Zhang G."/>
            <person name="Li S."/>
            <person name="Li C."/>
            <person name="Liu H."/>
            <person name="Yang L."/>
            <person name="Liu T."/>
            <person name="Zhang X."/>
            <person name="Wu Z."/>
            <person name="Fan W."/>
            <person name="Dang X."/>
            <person name="Xiang H."/>
            <person name="Tao M."/>
            <person name="Li Y."/>
            <person name="Hu J."/>
            <person name="Li Z."/>
            <person name="Lin L."/>
            <person name="Luo J."/>
            <person name="Geng L."/>
            <person name="Wang L."/>
            <person name="Long M."/>
            <person name="Wan Y."/>
            <person name="He N."/>
            <person name="Zhang Z."/>
            <person name="Lu C."/>
            <person name="Keeling P.J."/>
            <person name="Wang J."/>
            <person name="Xiang Z."/>
            <person name="Zhou Z."/>
        </authorList>
    </citation>
    <scope>NUCLEOTIDE SEQUENCE [LARGE SCALE GENOMIC DNA]</scope>
    <source>
        <strain evidence="9">CQ1 / CVCC 102059</strain>
    </source>
</reference>
<dbReference type="InterPro" id="IPR051572">
    <property type="entry name" value="VTC_Complex_Subunit"/>
</dbReference>
<dbReference type="VEuPathDB" id="MicrosporidiaDB:NBO_37g0014"/>
<feature type="domain" description="VTC" evidence="7">
    <location>
        <begin position="5"/>
        <end position="185"/>
    </location>
</feature>
<dbReference type="Pfam" id="PF09359">
    <property type="entry name" value="VTC"/>
    <property type="match status" value="1"/>
</dbReference>
<evidence type="ECO:0000256" key="2">
    <source>
        <dbReference type="ARBA" id="ARBA00022692"/>
    </source>
</evidence>
<keyword evidence="9" id="KW-1185">Reference proteome</keyword>
<evidence type="ECO:0000256" key="4">
    <source>
        <dbReference type="ARBA" id="ARBA00023136"/>
    </source>
</evidence>
<dbReference type="GO" id="GO:0006799">
    <property type="term" value="P:polyphosphate biosynthetic process"/>
    <property type="evidence" value="ECO:0007669"/>
    <property type="project" value="UniProtKB-ARBA"/>
</dbReference>
<keyword evidence="2 5" id="KW-0812">Transmembrane</keyword>
<dbReference type="InterPro" id="IPR003807">
    <property type="entry name" value="DUF202"/>
</dbReference>
<comment type="subcellular location">
    <subcellularLocation>
        <location evidence="1">Endomembrane system</location>
        <topology evidence="1">Multi-pass membrane protein</topology>
    </subcellularLocation>
</comment>
<evidence type="ECO:0000256" key="3">
    <source>
        <dbReference type="ARBA" id="ARBA00022989"/>
    </source>
</evidence>
<sequence>MNGEDVYSKVKEINKENVRDLYEEIQFTIIKLKLKPVVRTFYKRQAYQLKNNNKVRISIDTDLCMIKEKIKENGEGLIEWRRGENNSKGGGCSSKEYGGGYYDKDGYYDTGSFTTNQPPSHPPTYTPFPDLKKDQIVRFPYAILEIKTQGDYDSKPEWITDLVEGPLVEHVHKFSKFLHGCAVLYPFINEIPYWLPQVTKSIKKDPFDSEEITNKESEEGLYYDESNARGSPSQTHYINIPSNNDNIPPNHNNIPPFIDDSDKLSPIDTHGKKIAIPVRVEPKVFFANERTFLSWVQFAIFLGGIGTALLGMKEGTSSKMPGVLLIGVSIIFSFYALYLYLWRAGMIRKRHPGPYDDIYGPPVLVVVFLIAMGLSIIYKFPLKK</sequence>
<accession>R0M809</accession>
<organism evidence="8 9">
    <name type="scientific">Nosema bombycis (strain CQ1 / CVCC 102059)</name>
    <name type="common">Microsporidian parasite</name>
    <name type="synonym">Pebrine of silkworm</name>
    <dbReference type="NCBI Taxonomy" id="578461"/>
    <lineage>
        <taxon>Eukaryota</taxon>
        <taxon>Fungi</taxon>
        <taxon>Fungi incertae sedis</taxon>
        <taxon>Microsporidia</taxon>
        <taxon>Nosematidae</taxon>
        <taxon>Nosema</taxon>
    </lineage>
</organism>
<keyword evidence="4 5" id="KW-0472">Membrane</keyword>
<evidence type="ECO:0000313" key="9">
    <source>
        <dbReference type="Proteomes" id="UP000016927"/>
    </source>
</evidence>
<dbReference type="Pfam" id="PF02656">
    <property type="entry name" value="DUF202"/>
    <property type="match status" value="1"/>
</dbReference>
<dbReference type="HOGENOM" id="CLU_719792_0_0_1"/>
<feature type="transmembrane region" description="Helical" evidence="5">
    <location>
        <begin position="362"/>
        <end position="380"/>
    </location>
</feature>
<feature type="transmembrane region" description="Helical" evidence="5">
    <location>
        <begin position="323"/>
        <end position="342"/>
    </location>
</feature>
<evidence type="ECO:0000256" key="1">
    <source>
        <dbReference type="ARBA" id="ARBA00004127"/>
    </source>
</evidence>
<gene>
    <name evidence="8" type="primary">VTC4</name>
    <name evidence="8" type="ORF">NBO_37g0014</name>
</gene>
<dbReference type="InterPro" id="IPR018966">
    <property type="entry name" value="VTC_domain"/>
</dbReference>